<dbReference type="OrthoDB" id="8455859at2"/>
<feature type="compositionally biased region" description="Basic and acidic residues" evidence="1">
    <location>
        <begin position="100"/>
        <end position="109"/>
    </location>
</feature>
<keyword evidence="2" id="KW-0812">Transmembrane</keyword>
<organism evidence="3 4">
    <name type="scientific">Paracoccus limosus</name>
    <dbReference type="NCBI Taxonomy" id="913252"/>
    <lineage>
        <taxon>Bacteria</taxon>
        <taxon>Pseudomonadati</taxon>
        <taxon>Pseudomonadota</taxon>
        <taxon>Alphaproteobacteria</taxon>
        <taxon>Rhodobacterales</taxon>
        <taxon>Paracoccaceae</taxon>
        <taxon>Paracoccus</taxon>
    </lineage>
</organism>
<sequence>MTQAELIAALAPSRLPASALDPGWREALALFGLGLLAGLVLALLLRPLLRPRVSLVQRIRATRGQPAQERLLSIARILGHLPPALRDAAYGAAPPPEDPLIERIARRGR</sequence>
<evidence type="ECO:0000256" key="2">
    <source>
        <dbReference type="SAM" id="Phobius"/>
    </source>
</evidence>
<protein>
    <submittedName>
        <fullName evidence="3">Uncharacterized protein</fullName>
    </submittedName>
</protein>
<dbReference type="AlphaFoldDB" id="A0A844H7P0"/>
<feature type="transmembrane region" description="Helical" evidence="2">
    <location>
        <begin position="29"/>
        <end position="49"/>
    </location>
</feature>
<dbReference type="Proteomes" id="UP000442533">
    <property type="component" value="Unassembled WGS sequence"/>
</dbReference>
<gene>
    <name evidence="3" type="ORF">GL279_11830</name>
</gene>
<reference evidence="3 4" key="1">
    <citation type="submission" date="2019-11" db="EMBL/GenBank/DDBJ databases">
        <authorList>
            <person name="Dong K."/>
        </authorList>
    </citation>
    <scope>NUCLEOTIDE SEQUENCE [LARGE SCALE GENOMIC DNA]</scope>
    <source>
        <strain evidence="3 4">JCM 17370</strain>
    </source>
</reference>
<evidence type="ECO:0000313" key="4">
    <source>
        <dbReference type="Proteomes" id="UP000442533"/>
    </source>
</evidence>
<keyword evidence="2" id="KW-0472">Membrane</keyword>
<keyword evidence="4" id="KW-1185">Reference proteome</keyword>
<accession>A0A844H7P0</accession>
<dbReference type="EMBL" id="WMIF01000015">
    <property type="protein sequence ID" value="MTH35291.1"/>
    <property type="molecule type" value="Genomic_DNA"/>
</dbReference>
<feature type="region of interest" description="Disordered" evidence="1">
    <location>
        <begin position="88"/>
        <end position="109"/>
    </location>
</feature>
<comment type="caution">
    <text evidence="3">The sequence shown here is derived from an EMBL/GenBank/DDBJ whole genome shotgun (WGS) entry which is preliminary data.</text>
</comment>
<proteinExistence type="predicted"/>
<evidence type="ECO:0000256" key="1">
    <source>
        <dbReference type="SAM" id="MobiDB-lite"/>
    </source>
</evidence>
<evidence type="ECO:0000313" key="3">
    <source>
        <dbReference type="EMBL" id="MTH35291.1"/>
    </source>
</evidence>
<keyword evidence="2" id="KW-1133">Transmembrane helix</keyword>
<dbReference type="RefSeq" id="WP_155064844.1">
    <property type="nucleotide sequence ID" value="NZ_WMIF01000015.1"/>
</dbReference>
<name>A0A844H7P0_9RHOB</name>